<organism evidence="2 3">
    <name type="scientific">Stanieria cyanosphaera (strain ATCC 29371 / PCC 7437)</name>
    <dbReference type="NCBI Taxonomy" id="111780"/>
    <lineage>
        <taxon>Bacteria</taxon>
        <taxon>Bacillati</taxon>
        <taxon>Cyanobacteriota</taxon>
        <taxon>Cyanophyceae</taxon>
        <taxon>Pleurocapsales</taxon>
        <taxon>Dermocarpellaceae</taxon>
        <taxon>Stanieria</taxon>
    </lineage>
</organism>
<geneLocation type="plasmid" evidence="2 3">
    <name>pSTA7437.01</name>
</geneLocation>
<dbReference type="HOGENOM" id="CLU_2107508_0_0_3"/>
<dbReference type="RefSeq" id="WP_015212032.1">
    <property type="nucleotide sequence ID" value="NC_019765.1"/>
</dbReference>
<feature type="transmembrane region" description="Helical" evidence="1">
    <location>
        <begin position="12"/>
        <end position="33"/>
    </location>
</feature>
<evidence type="ECO:0000256" key="1">
    <source>
        <dbReference type="SAM" id="Phobius"/>
    </source>
</evidence>
<keyword evidence="3" id="KW-1185">Reference proteome</keyword>
<dbReference type="KEGG" id="scs:Sta7437_4671"/>
<keyword evidence="1" id="KW-1133">Transmembrane helix</keyword>
<keyword evidence="2" id="KW-0614">Plasmid</keyword>
<dbReference type="EMBL" id="CP003654">
    <property type="protein sequence ID" value="AFZ38126.1"/>
    <property type="molecule type" value="Genomic_DNA"/>
</dbReference>
<gene>
    <name evidence="2" type="ordered locus">Sta7437_4671</name>
</gene>
<keyword evidence="1" id="KW-0472">Membrane</keyword>
<evidence type="ECO:0000313" key="3">
    <source>
        <dbReference type="Proteomes" id="UP000010473"/>
    </source>
</evidence>
<keyword evidence="1" id="KW-0812">Transmembrane</keyword>
<dbReference type="Proteomes" id="UP000010473">
    <property type="component" value="Plasmid pSTA7437.01"/>
</dbReference>
<protein>
    <submittedName>
        <fullName evidence="2">Uncharacterized protein</fullName>
    </submittedName>
</protein>
<reference evidence="3" key="1">
    <citation type="journal article" date="2013" name="Proc. Natl. Acad. Sci. U.S.A.">
        <title>Improving the coverage of the cyanobacterial phylum using diversity-driven genome sequencing.</title>
        <authorList>
            <person name="Shih P.M."/>
            <person name="Wu D."/>
            <person name="Latifi A."/>
            <person name="Axen S.D."/>
            <person name="Fewer D.P."/>
            <person name="Talla E."/>
            <person name="Calteau A."/>
            <person name="Cai F."/>
            <person name="Tandeau de Marsac N."/>
            <person name="Rippka R."/>
            <person name="Herdman M."/>
            <person name="Sivonen K."/>
            <person name="Coursin T."/>
            <person name="Laurent T."/>
            <person name="Goodwin L."/>
            <person name="Nolan M."/>
            <person name="Davenport K.W."/>
            <person name="Han C.S."/>
            <person name="Rubin E.M."/>
            <person name="Eisen J.A."/>
            <person name="Woyke T."/>
            <person name="Gugger M."/>
            <person name="Kerfeld C.A."/>
        </authorList>
    </citation>
    <scope>NUCLEOTIDE SEQUENCE [LARGE SCALE GENOMIC DNA]</scope>
    <source>
        <strain evidence="3">ATCC 29371 / PCC 7437</strain>
        <plasmid evidence="3">Plasmid pSTA7437.01</plasmid>
    </source>
</reference>
<accession>K9Y166</accession>
<proteinExistence type="predicted"/>
<dbReference type="AlphaFoldDB" id="K9Y166"/>
<sequence>MNVRSKSPNSKLILKAFSLLLIGIAEITAVWALKRAIFPTVIKSSFIVELQPAKFSPRLYWLEIVDNRIKLTPTTISTTATSSELALKEAFYQLLERIALRISSHETKIYQGFSF</sequence>
<evidence type="ECO:0000313" key="2">
    <source>
        <dbReference type="EMBL" id="AFZ38126.1"/>
    </source>
</evidence>
<name>K9Y166_STAC7</name>
<dbReference type="OrthoDB" id="510914at2"/>